<reference evidence="1" key="1">
    <citation type="submission" date="2023-04" db="EMBL/GenBank/DDBJ databases">
        <title>Ambrosiozyma monospora NBRC 1965.</title>
        <authorList>
            <person name="Ichikawa N."/>
            <person name="Sato H."/>
            <person name="Tonouchi N."/>
        </authorList>
    </citation>
    <scope>NUCLEOTIDE SEQUENCE</scope>
    <source>
        <strain evidence="1">NBRC 1965</strain>
    </source>
</reference>
<dbReference type="EMBL" id="BSXU01004339">
    <property type="protein sequence ID" value="GMG43000.1"/>
    <property type="molecule type" value="Genomic_DNA"/>
</dbReference>
<protein>
    <submittedName>
        <fullName evidence="1">Unnamed protein product</fullName>
    </submittedName>
</protein>
<gene>
    <name evidence="1" type="ORF">Amon01_000662000</name>
</gene>
<comment type="caution">
    <text evidence="1">The sequence shown here is derived from an EMBL/GenBank/DDBJ whole genome shotgun (WGS) entry which is preliminary data.</text>
</comment>
<evidence type="ECO:0000313" key="2">
    <source>
        <dbReference type="Proteomes" id="UP001165063"/>
    </source>
</evidence>
<accession>A0A9W6YYE6</accession>
<organism evidence="1 2">
    <name type="scientific">Ambrosiozyma monospora</name>
    <name type="common">Yeast</name>
    <name type="synonym">Endomycopsis monosporus</name>
    <dbReference type="NCBI Taxonomy" id="43982"/>
    <lineage>
        <taxon>Eukaryota</taxon>
        <taxon>Fungi</taxon>
        <taxon>Dikarya</taxon>
        <taxon>Ascomycota</taxon>
        <taxon>Saccharomycotina</taxon>
        <taxon>Pichiomycetes</taxon>
        <taxon>Pichiales</taxon>
        <taxon>Pichiaceae</taxon>
        <taxon>Ambrosiozyma</taxon>
    </lineage>
</organism>
<evidence type="ECO:0000313" key="1">
    <source>
        <dbReference type="EMBL" id="GMG43000.1"/>
    </source>
</evidence>
<keyword evidence="2" id="KW-1185">Reference proteome</keyword>
<dbReference type="AlphaFoldDB" id="A0A9W6YYE6"/>
<name>A0A9W6YYE6_AMBMO</name>
<dbReference type="Proteomes" id="UP001165063">
    <property type="component" value="Unassembled WGS sequence"/>
</dbReference>
<sequence>MPETNISKFIDSIDINDIHKSIWNLLPGEFPDHLYLDPDERELYYKQNPAAGMQDSVAAWCLANPGKPYNGIQYRRFLTPEYRELPYSCVMIRPAQPRETDICDIFRITSTFSPDIDRSLILCSLSIEPRKRELSIKFNYDPFHIFLNQIFEIEQKMPIAFHQTNVDHIGRPVQIFIPNQILDNNDPIDNATTGSEVLRAINDFFYKPSGESLKMLANVARTIDQSLDESFCFTFKQFAHVYPLLINFKMDREYKRWSNVKPKDFQDSIFYTVFRCGHDHEDDETAYEGTETRRKKRVSKCGRKMKIVVDILHGVLLLRTCDSLHSMDCSQLQKHDGYNILKKLVLHYHDPKISSVVHLRETILKHFYGCQDLLEELGLNCLTMKRVHSWKENTRRRAPN</sequence>
<proteinExistence type="predicted"/>